<proteinExistence type="predicted"/>
<dbReference type="EMBL" id="PP537962">
    <property type="protein sequence ID" value="XAO35586.1"/>
    <property type="molecule type" value="Genomic_DNA"/>
</dbReference>
<gene>
    <name evidence="1" type="primary">152</name>
    <name evidence="1" type="ORF">SEA_MORGANA_152</name>
</gene>
<organism evidence="1 2">
    <name type="scientific">Gordonia phage Morgana</name>
    <dbReference type="NCBI Taxonomy" id="3137292"/>
    <lineage>
        <taxon>Viruses</taxon>
        <taxon>Duplodnaviria</taxon>
        <taxon>Heunggongvirae</taxon>
        <taxon>Uroviricota</taxon>
        <taxon>Caudoviricetes</taxon>
        <taxon>Kruegerviridae</taxon>
        <taxon>Cafassovirus</taxon>
        <taxon>Cafassovirus morgana</taxon>
    </lineage>
</organism>
<evidence type="ECO:0000313" key="2">
    <source>
        <dbReference type="Proteomes" id="UP001494874"/>
    </source>
</evidence>
<reference evidence="1 2" key="1">
    <citation type="submission" date="2024-03" db="EMBL/GenBank/DDBJ databases">
        <authorList>
            <person name="Shriver K.J."/>
            <person name="Jarquin D.M."/>
            <person name="Bolanos-Abarca L."/>
            <person name="Cohen Z.M."/>
            <person name="Hayes E."/>
            <person name="Mustafa Y."/>
            <person name="Pacheco-Mendoza M."/>
            <person name="Broussard A.C."/>
            <person name="Fogarty M.P."/>
            <person name="Ko C."/>
            <person name="Russell D.A."/>
            <person name="Jacobs-Sera D."/>
            <person name="Hatfull G.F."/>
        </authorList>
    </citation>
    <scope>NUCLEOTIDE SEQUENCE [LARGE SCALE GENOMIC DNA]</scope>
</reference>
<accession>A0AAX4RC02</accession>
<protein>
    <submittedName>
        <fullName evidence="1">Uncharacterized protein</fullName>
    </submittedName>
</protein>
<name>A0AAX4RC02_9CAUD</name>
<sequence>MATYRVFFHGGSYTETDKPEWYLDRQDPERPLTRVVAVVDQFLTEEAGIGDAHRAVADFLGLAP</sequence>
<keyword evidence="2" id="KW-1185">Reference proteome</keyword>
<evidence type="ECO:0000313" key="1">
    <source>
        <dbReference type="EMBL" id="XAO35586.1"/>
    </source>
</evidence>
<dbReference type="Proteomes" id="UP001494874">
    <property type="component" value="Segment"/>
</dbReference>